<dbReference type="InterPro" id="IPR040698">
    <property type="entry name" value="HZS_alpha_mid"/>
</dbReference>
<name>A0AAW8R3I8_9ALTE</name>
<comment type="caution">
    <text evidence="2">The sequence shown here is derived from an EMBL/GenBank/DDBJ whole genome shotgun (WGS) entry which is preliminary data.</text>
</comment>
<accession>A0AAW8R3I8</accession>
<dbReference type="Pfam" id="PF07676">
    <property type="entry name" value="PD40"/>
    <property type="match status" value="1"/>
</dbReference>
<dbReference type="SUPFAM" id="SSF82171">
    <property type="entry name" value="DPP6 N-terminal domain-like"/>
    <property type="match status" value="1"/>
</dbReference>
<dbReference type="InterPro" id="IPR011042">
    <property type="entry name" value="6-blade_b-propeller_TolB-like"/>
</dbReference>
<sequence>MKIQAYKTDKPFNKYSRNVFLCSLLLGLAACGGENITSEEQDPDPVVVDVPIAVIKRDLSVEDADMQRSITEPALFIPGASLIIKARANASAAEVDITADVFADRVDEEGERLPIDVKDLESSYDGSRLIFSMRAPEDEDADDDEQPTWNIWEYIVETKELRRVIGSNIVAEAGEDTGPVYLADGRILFSSTRQRGNQAVLLDEGKPQYAGLEEGRDVHASVLHIMDANGENIQQISYNQSHDLDPLVTPNGKIIFSRWDQFSGNKGVHLYQMNPDGSDLELLYGRHSHVDSNGDNADIQFTQTRVTPDDRILVALTPFEKEELGTDFVAIDVANYIDNFTPIASADSLSGPAQEKALFDNIDIEAEISPGGYIAALYPLFDGSGRQLFSWSQCRLLAPLPADAEEDAVRSIVPCDEQNLNDPEFEQAPPLYGLWMFDPEEGTQLPLVVPQENFAYSEVVAVESRPFPADPDTTIDSTETALIDAGMGIIHIRSVYDFAGEDLSPAGLVNMADPTQVAVNDRPARFLRIVKSVSIPDEDTLDLDNSAFGRSRDQLMRELLGYTPIQPDGSVKVAVPANLPFALSIVDADGKRISARHENWLQVAPGETKTCNGCHNGSNNSDITFRPHGRADAEAPSINLGAPSTGVPFPNTNPALFTDLGETMAETVTRINGVPNLTPDIIFEDVWTDPAVQTPAESYELAYADLSTALPITQSCAQTWTSICRTVINFPDHIQPLFELDRSIVDVDGMVVSDNTCVACHNRFDADNVLQVPAGQLELTGNPSPADADLLTSYRELLFNDVEQELVDGALLPRLVPVFDNNGDPVFELDEEGEPIVDPEGNFIQVTQQVPVASSMRVNGARASGRFFAVFEEGGSHEAWLTPAELKMINEWLDVGGQNYNNPFDAPTN</sequence>
<keyword evidence="3" id="KW-1185">Reference proteome</keyword>
<protein>
    <recommendedName>
        <fullName evidence="1">Hydrazine synthase alpha subunit middle domain-containing protein</fullName>
    </recommendedName>
</protein>
<evidence type="ECO:0000313" key="3">
    <source>
        <dbReference type="Proteomes" id="UP001249020"/>
    </source>
</evidence>
<dbReference type="Proteomes" id="UP001249020">
    <property type="component" value="Unassembled WGS sequence"/>
</dbReference>
<dbReference type="AlphaFoldDB" id="A0AAW8R3I8"/>
<dbReference type="RefSeq" id="WP_311362602.1">
    <property type="nucleotide sequence ID" value="NZ_JAVRIE010000006.1"/>
</dbReference>
<organism evidence="2 3">
    <name type="scientific">Brumicola blandensis</name>
    <dbReference type="NCBI Taxonomy" id="3075611"/>
    <lineage>
        <taxon>Bacteria</taxon>
        <taxon>Pseudomonadati</taxon>
        <taxon>Pseudomonadota</taxon>
        <taxon>Gammaproteobacteria</taxon>
        <taxon>Alteromonadales</taxon>
        <taxon>Alteromonadaceae</taxon>
        <taxon>Brumicola</taxon>
    </lineage>
</organism>
<dbReference type="Gene3D" id="2.120.10.30">
    <property type="entry name" value="TolB, C-terminal domain"/>
    <property type="match status" value="1"/>
</dbReference>
<reference evidence="2 3" key="1">
    <citation type="submission" date="2023-09" db="EMBL/GenBank/DDBJ databases">
        <authorList>
            <person name="Rey-Velasco X."/>
        </authorList>
    </citation>
    <scope>NUCLEOTIDE SEQUENCE [LARGE SCALE GENOMIC DNA]</scope>
    <source>
        <strain evidence="2 3">W409</strain>
    </source>
</reference>
<gene>
    <name evidence="2" type="ORF">RM544_14925</name>
</gene>
<feature type="domain" description="Hydrazine synthase alpha subunit middle" evidence="1">
    <location>
        <begin position="555"/>
        <end position="616"/>
    </location>
</feature>
<dbReference type="PROSITE" id="PS51257">
    <property type="entry name" value="PROKAR_LIPOPROTEIN"/>
    <property type="match status" value="1"/>
</dbReference>
<dbReference type="Pfam" id="PF18582">
    <property type="entry name" value="HZS_alpha"/>
    <property type="match status" value="1"/>
</dbReference>
<evidence type="ECO:0000259" key="1">
    <source>
        <dbReference type="Pfam" id="PF18582"/>
    </source>
</evidence>
<dbReference type="EMBL" id="JAVRIE010000006">
    <property type="protein sequence ID" value="MDT0583842.1"/>
    <property type="molecule type" value="Genomic_DNA"/>
</dbReference>
<evidence type="ECO:0000313" key="2">
    <source>
        <dbReference type="EMBL" id="MDT0583842.1"/>
    </source>
</evidence>
<dbReference type="InterPro" id="IPR011659">
    <property type="entry name" value="WD40"/>
</dbReference>
<proteinExistence type="predicted"/>